<gene>
    <name evidence="9" type="primary">hflC</name>
    <name evidence="9" type="ORF">ENJ65_05285</name>
</gene>
<dbReference type="InterPro" id="IPR001972">
    <property type="entry name" value="Stomatin_HflK_fam"/>
</dbReference>
<evidence type="ECO:0000256" key="6">
    <source>
        <dbReference type="PIRNR" id="PIRNR005651"/>
    </source>
</evidence>
<reference evidence="9" key="1">
    <citation type="journal article" date="2020" name="mSystems">
        <title>Genome- and Community-Level Interaction Insights into Carbon Utilization and Element Cycling Functions of Hydrothermarchaeota in Hydrothermal Sediment.</title>
        <authorList>
            <person name="Zhou Z."/>
            <person name="Liu Y."/>
            <person name="Xu W."/>
            <person name="Pan J."/>
            <person name="Luo Z.H."/>
            <person name="Li M."/>
        </authorList>
    </citation>
    <scope>NUCLEOTIDE SEQUENCE [LARGE SCALE GENOMIC DNA]</scope>
    <source>
        <strain evidence="9">HyVt-505</strain>
    </source>
</reference>
<dbReference type="SUPFAM" id="SSF117892">
    <property type="entry name" value="Band 7/SPFH domain"/>
    <property type="match status" value="1"/>
</dbReference>
<evidence type="ECO:0000256" key="7">
    <source>
        <dbReference type="SAM" id="Phobius"/>
    </source>
</evidence>
<evidence type="ECO:0000256" key="5">
    <source>
        <dbReference type="ARBA" id="ARBA00023136"/>
    </source>
</evidence>
<dbReference type="PIRSF" id="PIRSF005651">
    <property type="entry name" value="HflC"/>
    <property type="match status" value="1"/>
</dbReference>
<dbReference type="CDD" id="cd03405">
    <property type="entry name" value="SPFH_HflC"/>
    <property type="match status" value="1"/>
</dbReference>
<name>A0A832J6X3_9GAMM</name>
<feature type="transmembrane region" description="Helical" evidence="7">
    <location>
        <begin position="6"/>
        <end position="27"/>
    </location>
</feature>
<protein>
    <recommendedName>
        <fullName evidence="6">Protein HflC</fullName>
    </recommendedName>
</protein>
<comment type="subcellular location">
    <subcellularLocation>
        <location evidence="1">Membrane</location>
        <topology evidence="1">Single-pass membrane protein</topology>
    </subcellularLocation>
</comment>
<feature type="domain" description="Band 7" evidence="8">
    <location>
        <begin position="22"/>
        <end position="185"/>
    </location>
</feature>
<dbReference type="NCBIfam" id="TIGR01932">
    <property type="entry name" value="hflC"/>
    <property type="match status" value="1"/>
</dbReference>
<keyword evidence="4 7" id="KW-1133">Transmembrane helix</keyword>
<evidence type="ECO:0000256" key="4">
    <source>
        <dbReference type="ARBA" id="ARBA00022989"/>
    </source>
</evidence>
<dbReference type="InterPro" id="IPR036013">
    <property type="entry name" value="Band_7/SPFH_dom_sf"/>
</dbReference>
<comment type="function">
    <text evidence="6">HflC and HflK could regulate a protease.</text>
</comment>
<dbReference type="PRINTS" id="PR00721">
    <property type="entry name" value="STOMATIN"/>
</dbReference>
<evidence type="ECO:0000256" key="3">
    <source>
        <dbReference type="ARBA" id="ARBA00022692"/>
    </source>
</evidence>
<dbReference type="InterPro" id="IPR010200">
    <property type="entry name" value="HflC"/>
</dbReference>
<dbReference type="GO" id="GO:0016020">
    <property type="term" value="C:membrane"/>
    <property type="evidence" value="ECO:0007669"/>
    <property type="project" value="UniProtKB-SubCell"/>
</dbReference>
<evidence type="ECO:0000259" key="8">
    <source>
        <dbReference type="SMART" id="SM00244"/>
    </source>
</evidence>
<dbReference type="Pfam" id="PF01145">
    <property type="entry name" value="Band_7"/>
    <property type="match status" value="1"/>
</dbReference>
<dbReference type="Gene3D" id="3.30.479.30">
    <property type="entry name" value="Band 7 domain"/>
    <property type="match status" value="1"/>
</dbReference>
<evidence type="ECO:0000256" key="1">
    <source>
        <dbReference type="ARBA" id="ARBA00004167"/>
    </source>
</evidence>
<keyword evidence="5 7" id="KW-0472">Membrane</keyword>
<keyword evidence="9" id="KW-0645">Protease</keyword>
<organism evidence="9">
    <name type="scientific">Candidatus Tenderia electrophaga</name>
    <dbReference type="NCBI Taxonomy" id="1748243"/>
    <lineage>
        <taxon>Bacteria</taxon>
        <taxon>Pseudomonadati</taxon>
        <taxon>Pseudomonadota</taxon>
        <taxon>Gammaproteobacteria</taxon>
        <taxon>Candidatus Tenderiales</taxon>
        <taxon>Candidatus Tenderiaceae</taxon>
        <taxon>Candidatus Tenderia</taxon>
    </lineage>
</organism>
<dbReference type="Proteomes" id="UP000885832">
    <property type="component" value="Unassembled WGS sequence"/>
</dbReference>
<sequence length="292" mass="33060">MDQNKSLGIIILVGAILFIGMFSIFTVNEREKAILLRLGEIETTGFEPGIHFKIPFINNVRKFDGRVLTMDAAPESFLTVEKKNVVVDAFVKWHIADESKFFTAMGGSVNRTNTRLSQIVKDSLREEFARRTIQEVISGERAEIMNVATVTADVKSQEFGVKVIDVRIKRIDLKGEISASVYDRMEAERARVAADFRAKGAEIAEKTRADADKQRTVLLAEAYRDAEQLRGQGDAMAADIYAKAYSQDAEFYAFYRSLLAYKESFKNKQDVMVIKPDTEFFRYFGDQDGIEQ</sequence>
<dbReference type="GO" id="GO:0006508">
    <property type="term" value="P:proteolysis"/>
    <property type="evidence" value="ECO:0007669"/>
    <property type="project" value="UniProtKB-KW"/>
</dbReference>
<dbReference type="EMBL" id="DRNF01000334">
    <property type="protein sequence ID" value="HHJ81026.1"/>
    <property type="molecule type" value="Genomic_DNA"/>
</dbReference>
<dbReference type="PANTHER" id="PTHR42911:SF1">
    <property type="entry name" value="MODULATOR OF FTSH PROTEASE HFLC"/>
    <property type="match status" value="1"/>
</dbReference>
<comment type="similarity">
    <text evidence="2 6">Belongs to the band 7/mec-2 family. HflC subfamily.</text>
</comment>
<evidence type="ECO:0000313" key="9">
    <source>
        <dbReference type="EMBL" id="HHJ81026.1"/>
    </source>
</evidence>
<dbReference type="PANTHER" id="PTHR42911">
    <property type="entry name" value="MODULATOR OF FTSH PROTEASE HFLC"/>
    <property type="match status" value="1"/>
</dbReference>
<dbReference type="AlphaFoldDB" id="A0A832J6X3"/>
<dbReference type="SMART" id="SM00244">
    <property type="entry name" value="PHB"/>
    <property type="match status" value="1"/>
</dbReference>
<accession>A0A832J6X3</accession>
<keyword evidence="9" id="KW-0378">Hydrolase</keyword>
<comment type="caution">
    <text evidence="9">The sequence shown here is derived from an EMBL/GenBank/DDBJ whole genome shotgun (WGS) entry which is preliminary data.</text>
</comment>
<proteinExistence type="inferred from homology"/>
<keyword evidence="3 7" id="KW-0812">Transmembrane</keyword>
<evidence type="ECO:0000256" key="2">
    <source>
        <dbReference type="ARBA" id="ARBA00007862"/>
    </source>
</evidence>
<dbReference type="GO" id="GO:0008233">
    <property type="term" value="F:peptidase activity"/>
    <property type="evidence" value="ECO:0007669"/>
    <property type="project" value="UniProtKB-KW"/>
</dbReference>
<dbReference type="InterPro" id="IPR001107">
    <property type="entry name" value="Band_7"/>
</dbReference>